<dbReference type="Gene3D" id="3.30.565.10">
    <property type="entry name" value="Histidine kinase-like ATPase, C-terminal domain"/>
    <property type="match status" value="1"/>
</dbReference>
<comment type="caution">
    <text evidence="18">The sequence shown here is derived from an EMBL/GenBank/DDBJ whole genome shotgun (WGS) entry which is preliminary data.</text>
</comment>
<dbReference type="Proteomes" id="UP001500523">
    <property type="component" value="Unassembled WGS sequence"/>
</dbReference>
<dbReference type="RefSeq" id="WP_344694294.1">
    <property type="nucleotide sequence ID" value="NZ_BAABBF010000008.1"/>
</dbReference>
<keyword evidence="6" id="KW-0285">Flavoprotein</keyword>
<evidence type="ECO:0000256" key="14">
    <source>
        <dbReference type="ARBA" id="ARBA00023026"/>
    </source>
</evidence>
<keyword evidence="9" id="KW-0677">Repeat</keyword>
<feature type="domain" description="PAS" evidence="16">
    <location>
        <begin position="38"/>
        <end position="63"/>
    </location>
</feature>
<keyword evidence="15" id="KW-0675">Receptor</keyword>
<evidence type="ECO:0000256" key="1">
    <source>
        <dbReference type="ARBA" id="ARBA00000085"/>
    </source>
</evidence>
<evidence type="ECO:0000256" key="2">
    <source>
        <dbReference type="ARBA" id="ARBA00012438"/>
    </source>
</evidence>
<keyword evidence="5" id="KW-0716">Sensory transduction</keyword>
<evidence type="ECO:0000256" key="5">
    <source>
        <dbReference type="ARBA" id="ARBA00022606"/>
    </source>
</evidence>
<dbReference type="PANTHER" id="PTHR41523:SF7">
    <property type="entry name" value="HISTIDINE KINASE"/>
    <property type="match status" value="1"/>
</dbReference>
<keyword evidence="14" id="KW-0843">Virulence</keyword>
<keyword evidence="12" id="KW-0067">ATP-binding</keyword>
<dbReference type="SUPFAM" id="SSF55874">
    <property type="entry name" value="ATPase domain of HSP90 chaperone/DNA topoisomerase II/histidine kinase"/>
    <property type="match status" value="1"/>
</dbReference>
<dbReference type="NCBIfam" id="TIGR00229">
    <property type="entry name" value="sensory_box"/>
    <property type="match status" value="2"/>
</dbReference>
<evidence type="ECO:0000256" key="10">
    <source>
        <dbReference type="ARBA" id="ARBA00022741"/>
    </source>
</evidence>
<evidence type="ECO:0000256" key="15">
    <source>
        <dbReference type="ARBA" id="ARBA00023170"/>
    </source>
</evidence>
<evidence type="ECO:0000313" key="18">
    <source>
        <dbReference type="EMBL" id="GAA3720511.1"/>
    </source>
</evidence>
<keyword evidence="11" id="KW-0418">Kinase</keyword>
<evidence type="ECO:0000256" key="4">
    <source>
        <dbReference type="ARBA" id="ARBA00022553"/>
    </source>
</evidence>
<evidence type="ECO:0000259" key="17">
    <source>
        <dbReference type="PROSITE" id="PS50113"/>
    </source>
</evidence>
<name>A0ABP7EMN3_9SPHN</name>
<keyword evidence="8" id="KW-0808">Transferase</keyword>
<sequence length="477" mass="52607">MQEAIEAFARGIDGSDPFVAAFDHCITPMVVSDPTLPDNPLVYVNAAFELLSGFPAAEVIGRNCRFMQGPLTDQTDVERMRQAIARRERIDIDLLNHRRDGTPFWNRLMVAPVLGGDGALRYFVASQLDVTLERHRLRQLERDRDVLSAEVAEREQALAERETRLALALDAGGLGTWNIDLPDWRLSYSAICLANFGRSAEEVLTPAMLLSFVHPDDQEHVRSAFYQTLENGTPYQVEYRILTPSGDQRWIHSQGSLQRRADGSPLAMSGFSTNISDRKFAEEHRAVLASELTHRVKNTLATVGAVVSQTLRDASSLEDARTAVGGRIASLAVAHELLLKDEIDGAAIGDIVERVLAPFMDSKGQRFSAAGPTIRLTPEVTLALSMALHELATNAIKYGALSIPDGQVMIRWDVTGSAVERRLAFSWVEQGGPPVVPPTRVGFGTRMIERVLSRHVRGKAEILYLPDGVHFDIEAPI</sequence>
<comment type="catalytic activity">
    <reaction evidence="1">
        <text>ATP + protein L-histidine = ADP + protein N-phospho-L-histidine.</text>
        <dbReference type="EC" id="2.7.13.3"/>
    </reaction>
</comment>
<keyword evidence="19" id="KW-1185">Reference proteome</keyword>
<dbReference type="EC" id="2.7.13.3" evidence="2"/>
<feature type="domain" description="PAC" evidence="17">
    <location>
        <begin position="88"/>
        <end position="142"/>
    </location>
</feature>
<dbReference type="Pfam" id="PF13426">
    <property type="entry name" value="PAS_9"/>
    <property type="match status" value="1"/>
</dbReference>
<keyword evidence="4" id="KW-0597">Phosphoprotein</keyword>
<evidence type="ECO:0000259" key="16">
    <source>
        <dbReference type="PROSITE" id="PS50112"/>
    </source>
</evidence>
<dbReference type="CDD" id="cd00130">
    <property type="entry name" value="PAS"/>
    <property type="match status" value="2"/>
</dbReference>
<evidence type="ECO:0000256" key="9">
    <source>
        <dbReference type="ARBA" id="ARBA00022737"/>
    </source>
</evidence>
<dbReference type="EMBL" id="BAABBF010000008">
    <property type="protein sequence ID" value="GAA3720511.1"/>
    <property type="molecule type" value="Genomic_DNA"/>
</dbReference>
<dbReference type="PANTHER" id="PTHR41523">
    <property type="entry name" value="TWO-COMPONENT SYSTEM SENSOR PROTEIN"/>
    <property type="match status" value="1"/>
</dbReference>
<dbReference type="InterPro" id="IPR001610">
    <property type="entry name" value="PAC"/>
</dbReference>
<dbReference type="Pfam" id="PF07536">
    <property type="entry name" value="HWE_HK"/>
    <property type="match status" value="1"/>
</dbReference>
<dbReference type="InterPro" id="IPR035965">
    <property type="entry name" value="PAS-like_dom_sf"/>
</dbReference>
<feature type="domain" description="PAS" evidence="16">
    <location>
        <begin position="196"/>
        <end position="232"/>
    </location>
</feature>
<evidence type="ECO:0000256" key="7">
    <source>
        <dbReference type="ARBA" id="ARBA00022643"/>
    </source>
</evidence>
<dbReference type="SUPFAM" id="SSF55785">
    <property type="entry name" value="PYP-like sensor domain (PAS domain)"/>
    <property type="match status" value="2"/>
</dbReference>
<dbReference type="InterPro" id="IPR000014">
    <property type="entry name" value="PAS"/>
</dbReference>
<organism evidence="18 19">
    <name type="scientific">Sphingomonas cynarae</name>
    <dbReference type="NCBI Taxonomy" id="930197"/>
    <lineage>
        <taxon>Bacteria</taxon>
        <taxon>Pseudomonadati</taxon>
        <taxon>Pseudomonadota</taxon>
        <taxon>Alphaproteobacteria</taxon>
        <taxon>Sphingomonadales</taxon>
        <taxon>Sphingomonadaceae</taxon>
        <taxon>Sphingomonas</taxon>
    </lineage>
</organism>
<accession>A0ABP7EMN3</accession>
<dbReference type="PROSITE" id="PS50112">
    <property type="entry name" value="PAS"/>
    <property type="match status" value="2"/>
</dbReference>
<dbReference type="Pfam" id="PF08447">
    <property type="entry name" value="PAS_3"/>
    <property type="match status" value="1"/>
</dbReference>
<protein>
    <recommendedName>
        <fullName evidence="2">histidine kinase</fullName>
        <ecNumber evidence="2">2.7.13.3</ecNumber>
    </recommendedName>
</protein>
<keyword evidence="7" id="KW-0288">FMN</keyword>
<proteinExistence type="predicted"/>
<evidence type="ECO:0000256" key="13">
    <source>
        <dbReference type="ARBA" id="ARBA00022991"/>
    </source>
</evidence>
<keyword evidence="10" id="KW-0547">Nucleotide-binding</keyword>
<keyword evidence="13" id="KW-0157">Chromophore</keyword>
<keyword evidence="3" id="KW-0600">Photoreceptor protein</keyword>
<gene>
    <name evidence="18" type="ORF">GCM10022268_30990</name>
</gene>
<dbReference type="SMART" id="SM00911">
    <property type="entry name" value="HWE_HK"/>
    <property type="match status" value="1"/>
</dbReference>
<feature type="domain" description="PAC" evidence="17">
    <location>
        <begin position="235"/>
        <end position="287"/>
    </location>
</feature>
<dbReference type="InterPro" id="IPR013655">
    <property type="entry name" value="PAS_fold_3"/>
</dbReference>
<evidence type="ECO:0000313" key="19">
    <source>
        <dbReference type="Proteomes" id="UP001500523"/>
    </source>
</evidence>
<evidence type="ECO:0000256" key="12">
    <source>
        <dbReference type="ARBA" id="ARBA00022840"/>
    </source>
</evidence>
<dbReference type="InterPro" id="IPR000700">
    <property type="entry name" value="PAS-assoc_C"/>
</dbReference>
<dbReference type="PROSITE" id="PS50113">
    <property type="entry name" value="PAC"/>
    <property type="match status" value="2"/>
</dbReference>
<evidence type="ECO:0000256" key="11">
    <source>
        <dbReference type="ARBA" id="ARBA00022777"/>
    </source>
</evidence>
<dbReference type="SMART" id="SM00091">
    <property type="entry name" value="PAS"/>
    <property type="match status" value="2"/>
</dbReference>
<evidence type="ECO:0000256" key="6">
    <source>
        <dbReference type="ARBA" id="ARBA00022630"/>
    </source>
</evidence>
<dbReference type="Gene3D" id="3.30.450.20">
    <property type="entry name" value="PAS domain"/>
    <property type="match status" value="2"/>
</dbReference>
<evidence type="ECO:0000256" key="3">
    <source>
        <dbReference type="ARBA" id="ARBA00022543"/>
    </source>
</evidence>
<dbReference type="InterPro" id="IPR036890">
    <property type="entry name" value="HATPase_C_sf"/>
</dbReference>
<reference evidence="19" key="1">
    <citation type="journal article" date="2019" name="Int. J. Syst. Evol. Microbiol.">
        <title>The Global Catalogue of Microorganisms (GCM) 10K type strain sequencing project: providing services to taxonomists for standard genome sequencing and annotation.</title>
        <authorList>
            <consortium name="The Broad Institute Genomics Platform"/>
            <consortium name="The Broad Institute Genome Sequencing Center for Infectious Disease"/>
            <person name="Wu L."/>
            <person name="Ma J."/>
        </authorList>
    </citation>
    <scope>NUCLEOTIDE SEQUENCE [LARGE SCALE GENOMIC DNA]</scope>
    <source>
        <strain evidence="19">JCM 17498</strain>
    </source>
</reference>
<evidence type="ECO:0000256" key="8">
    <source>
        <dbReference type="ARBA" id="ARBA00022679"/>
    </source>
</evidence>
<dbReference type="SMART" id="SM00086">
    <property type="entry name" value="PAC"/>
    <property type="match status" value="2"/>
</dbReference>
<dbReference type="InterPro" id="IPR011102">
    <property type="entry name" value="Sig_transdc_His_kinase_HWE"/>
</dbReference>